<keyword evidence="1" id="KW-1133">Transmembrane helix</keyword>
<dbReference type="Proteomes" id="UP000006034">
    <property type="component" value="Unassembled WGS sequence"/>
</dbReference>
<feature type="transmembrane region" description="Helical" evidence="1">
    <location>
        <begin position="100"/>
        <end position="117"/>
    </location>
</feature>
<feature type="transmembrane region" description="Helical" evidence="1">
    <location>
        <begin position="174"/>
        <end position="195"/>
    </location>
</feature>
<accession>E5Y3J3</accession>
<evidence type="ECO:0000313" key="2">
    <source>
        <dbReference type="EMBL" id="EFV45445.1"/>
    </source>
</evidence>
<feature type="transmembrane region" description="Helical" evidence="1">
    <location>
        <begin position="201"/>
        <end position="221"/>
    </location>
</feature>
<dbReference type="STRING" id="563192.HMPREF0179_00754"/>
<keyword evidence="3" id="KW-1185">Reference proteome</keyword>
<organism evidence="2 3">
    <name type="scientific">Bilophila wadsworthia (strain 3_1_6)</name>
    <dbReference type="NCBI Taxonomy" id="563192"/>
    <lineage>
        <taxon>Bacteria</taxon>
        <taxon>Pseudomonadati</taxon>
        <taxon>Thermodesulfobacteriota</taxon>
        <taxon>Desulfovibrionia</taxon>
        <taxon>Desulfovibrionales</taxon>
        <taxon>Desulfovibrionaceae</taxon>
        <taxon>Bilophila</taxon>
    </lineage>
</organism>
<dbReference type="AlphaFoldDB" id="E5Y3J3"/>
<keyword evidence="1" id="KW-0812">Transmembrane</keyword>
<dbReference type="GeneID" id="78085896"/>
<evidence type="ECO:0000256" key="1">
    <source>
        <dbReference type="SAM" id="Phobius"/>
    </source>
</evidence>
<dbReference type="eggNOG" id="ENOG5031DSR">
    <property type="taxonomic scope" value="Bacteria"/>
</dbReference>
<protein>
    <submittedName>
        <fullName evidence="2">Uncharacterized protein</fullName>
    </submittedName>
</protein>
<feature type="transmembrane region" description="Helical" evidence="1">
    <location>
        <begin position="67"/>
        <end position="88"/>
    </location>
</feature>
<sequence length="235" mass="26111">MTPATDGANAPPGNSRFEAIASSTLTGRFFGVPFFRPSVSPALLFNVWAYLLGPFAFFLFGLWRKGIVLLAVGLFLYAPLILPTDASALTDILIEAYTPYYQALQALALLFVLLFCLGRGFWALLAFLTFAAVFLYGSFHTERLYIGLGFGTAYAWLNMSIIWKALFQAGLFSLLGRCWLGFAAILIDGLALWYVGLPLDLPVSVLPAAAFPVFCGMMATYDRYRKDVLRETFWW</sequence>
<feature type="transmembrane region" description="Helical" evidence="1">
    <location>
        <begin position="42"/>
        <end position="60"/>
    </location>
</feature>
<dbReference type="EMBL" id="ADCP02000001">
    <property type="protein sequence ID" value="EFV45445.1"/>
    <property type="molecule type" value="Genomic_DNA"/>
</dbReference>
<keyword evidence="1" id="KW-0472">Membrane</keyword>
<gene>
    <name evidence="2" type="ORF">HMPREF0179_00754</name>
</gene>
<proteinExistence type="predicted"/>
<reference evidence="2 3" key="2">
    <citation type="submission" date="2013-04" db="EMBL/GenBank/DDBJ databases">
        <title>The Genome Sequence of Bilophila wadsworthia 3_1_6.</title>
        <authorList>
            <consortium name="The Broad Institute Genomics Platform"/>
            <person name="Earl A."/>
            <person name="Ward D."/>
            <person name="Feldgarden M."/>
            <person name="Gevers D."/>
            <person name="Sibley C."/>
            <person name="Strauss J."/>
            <person name="Allen-Vercoe E."/>
            <person name="Walker B."/>
            <person name="Young S."/>
            <person name="Zeng Q."/>
            <person name="Gargeya S."/>
            <person name="Fitzgerald M."/>
            <person name="Haas B."/>
            <person name="Abouelleil A."/>
            <person name="Allen A.W."/>
            <person name="Alvarado L."/>
            <person name="Arachchi H.M."/>
            <person name="Berlin A.M."/>
            <person name="Chapman S.B."/>
            <person name="Gainer-Dewar J."/>
            <person name="Goldberg J."/>
            <person name="Griggs A."/>
            <person name="Gujja S."/>
            <person name="Hansen M."/>
            <person name="Howarth C."/>
            <person name="Imamovic A."/>
            <person name="Ireland A."/>
            <person name="Larimer J."/>
            <person name="McCowan C."/>
            <person name="Murphy C."/>
            <person name="Pearson M."/>
            <person name="Poon T.W."/>
            <person name="Priest M."/>
            <person name="Roberts A."/>
            <person name="Saif S."/>
            <person name="Shea T."/>
            <person name="Sisk P."/>
            <person name="Sykes S."/>
            <person name="Wortman J."/>
            <person name="Nusbaum C."/>
            <person name="Birren B."/>
        </authorList>
    </citation>
    <scope>NUCLEOTIDE SEQUENCE [LARGE SCALE GENOMIC DNA]</scope>
    <source>
        <strain evidence="2 3">3_1_6</strain>
    </source>
</reference>
<reference evidence="2 3" key="1">
    <citation type="submission" date="2010-10" db="EMBL/GenBank/DDBJ databases">
        <authorList>
            <consortium name="The Broad Institute Genome Sequencing Platform"/>
            <person name="Ward D."/>
            <person name="Earl A."/>
            <person name="Feldgarden M."/>
            <person name="Young S.K."/>
            <person name="Gargeya S."/>
            <person name="Zeng Q."/>
            <person name="Alvarado L."/>
            <person name="Berlin A."/>
            <person name="Bochicchio J."/>
            <person name="Chapman S.B."/>
            <person name="Chen Z."/>
            <person name="Freedman E."/>
            <person name="Gellesch M."/>
            <person name="Goldberg J."/>
            <person name="Griggs A."/>
            <person name="Gujja S."/>
            <person name="Heilman E."/>
            <person name="Heiman D."/>
            <person name="Howarth C."/>
            <person name="Mehta T."/>
            <person name="Neiman D."/>
            <person name="Pearson M."/>
            <person name="Roberts A."/>
            <person name="Saif S."/>
            <person name="Shea T."/>
            <person name="Shenoy N."/>
            <person name="Sisk P."/>
            <person name="Stolte C."/>
            <person name="Sykes S."/>
            <person name="White J."/>
            <person name="Yandava C."/>
            <person name="Allen-Vercoe E."/>
            <person name="Sibley C."/>
            <person name="Ambrose C.E."/>
            <person name="Strauss J."/>
            <person name="Daigneault M."/>
            <person name="Haas B."/>
            <person name="Nusbaum C."/>
            <person name="Birren B."/>
        </authorList>
    </citation>
    <scope>NUCLEOTIDE SEQUENCE [LARGE SCALE GENOMIC DNA]</scope>
    <source>
        <strain evidence="2 3">3_1_6</strain>
    </source>
</reference>
<feature type="transmembrane region" description="Helical" evidence="1">
    <location>
        <begin position="145"/>
        <end position="167"/>
    </location>
</feature>
<name>E5Y3J3_BILW3</name>
<comment type="caution">
    <text evidence="2">The sequence shown here is derived from an EMBL/GenBank/DDBJ whole genome shotgun (WGS) entry which is preliminary data.</text>
</comment>
<evidence type="ECO:0000313" key="3">
    <source>
        <dbReference type="Proteomes" id="UP000006034"/>
    </source>
</evidence>
<dbReference type="HOGENOM" id="CLU_1178416_0_0_7"/>
<dbReference type="RefSeq" id="WP_005025154.1">
    <property type="nucleotide sequence ID" value="NZ_KE150238.1"/>
</dbReference>
<feature type="transmembrane region" description="Helical" evidence="1">
    <location>
        <begin position="122"/>
        <end position="139"/>
    </location>
</feature>